<reference evidence="4 5" key="1">
    <citation type="submission" date="2019-02" db="EMBL/GenBank/DDBJ databases">
        <title>Deep-cultivation of Planctomycetes and their phenomic and genomic characterization uncovers novel biology.</title>
        <authorList>
            <person name="Wiegand S."/>
            <person name="Jogler M."/>
            <person name="Boedeker C."/>
            <person name="Pinto D."/>
            <person name="Vollmers J."/>
            <person name="Rivas-Marin E."/>
            <person name="Kohn T."/>
            <person name="Peeters S.H."/>
            <person name="Heuer A."/>
            <person name="Rast P."/>
            <person name="Oberbeckmann S."/>
            <person name="Bunk B."/>
            <person name="Jeske O."/>
            <person name="Meyerdierks A."/>
            <person name="Storesund J.E."/>
            <person name="Kallscheuer N."/>
            <person name="Luecker S."/>
            <person name="Lage O.M."/>
            <person name="Pohl T."/>
            <person name="Merkel B.J."/>
            <person name="Hornburger P."/>
            <person name="Mueller R.-W."/>
            <person name="Bruemmer F."/>
            <person name="Labrenz M."/>
            <person name="Spormann A.M."/>
            <person name="Op den Camp H."/>
            <person name="Overmann J."/>
            <person name="Amann R."/>
            <person name="Jetten M.S.M."/>
            <person name="Mascher T."/>
            <person name="Medema M.H."/>
            <person name="Devos D.P."/>
            <person name="Kaster A.-K."/>
            <person name="Ovreas L."/>
            <person name="Rohde M."/>
            <person name="Galperin M.Y."/>
            <person name="Jogler C."/>
        </authorList>
    </citation>
    <scope>NUCLEOTIDE SEQUENCE [LARGE SCALE GENOMIC DNA]</scope>
    <source>
        <strain evidence="4 5">Pla110</strain>
    </source>
</reference>
<dbReference type="Gene3D" id="2.120.10.30">
    <property type="entry name" value="TolB, C-terminal domain"/>
    <property type="match status" value="1"/>
</dbReference>
<accession>A0A518CHY6</accession>
<feature type="signal peptide" evidence="2">
    <location>
        <begin position="1"/>
        <end position="26"/>
    </location>
</feature>
<evidence type="ECO:0000259" key="3">
    <source>
        <dbReference type="Pfam" id="PF08450"/>
    </source>
</evidence>
<evidence type="ECO:0000313" key="4">
    <source>
        <dbReference type="EMBL" id="QDU78842.1"/>
    </source>
</evidence>
<dbReference type="PANTHER" id="PTHR47572:SF4">
    <property type="entry name" value="LACTONASE DRP35"/>
    <property type="match status" value="1"/>
</dbReference>
<dbReference type="SUPFAM" id="SSF63829">
    <property type="entry name" value="Calcium-dependent phosphotriesterase"/>
    <property type="match status" value="1"/>
</dbReference>
<evidence type="ECO:0000256" key="2">
    <source>
        <dbReference type="SAM" id="SignalP"/>
    </source>
</evidence>
<dbReference type="InterPro" id="IPR011042">
    <property type="entry name" value="6-blade_b-propeller_TolB-like"/>
</dbReference>
<dbReference type="EC" id="3.1.1.17" evidence="4"/>
<protein>
    <submittedName>
        <fullName evidence="4">Gluconolactonase</fullName>
        <ecNumber evidence="4">3.1.1.17</ecNumber>
    </submittedName>
</protein>
<feature type="domain" description="SMP-30/Gluconolactonase/LRE-like region" evidence="3">
    <location>
        <begin position="48"/>
        <end position="293"/>
    </location>
</feature>
<dbReference type="InterPro" id="IPR051262">
    <property type="entry name" value="SMP-30/CGR1_Lactonase"/>
</dbReference>
<dbReference type="Proteomes" id="UP000317178">
    <property type="component" value="Chromosome"/>
</dbReference>
<dbReference type="InterPro" id="IPR013658">
    <property type="entry name" value="SGL"/>
</dbReference>
<dbReference type="PANTHER" id="PTHR47572">
    <property type="entry name" value="LIPOPROTEIN-RELATED"/>
    <property type="match status" value="1"/>
</dbReference>
<gene>
    <name evidence="4" type="primary">gnl_1</name>
    <name evidence="4" type="ORF">Pla110_05460</name>
</gene>
<evidence type="ECO:0000256" key="1">
    <source>
        <dbReference type="ARBA" id="ARBA00022801"/>
    </source>
</evidence>
<dbReference type="GO" id="GO:0004341">
    <property type="term" value="F:gluconolactonase activity"/>
    <property type="evidence" value="ECO:0007669"/>
    <property type="project" value="UniProtKB-EC"/>
</dbReference>
<proteinExistence type="predicted"/>
<name>A0A518CHY6_9PLAN</name>
<keyword evidence="1 4" id="KW-0378">Hydrolase</keyword>
<dbReference type="EMBL" id="CP036281">
    <property type="protein sequence ID" value="QDU78842.1"/>
    <property type="molecule type" value="Genomic_DNA"/>
</dbReference>
<dbReference type="Pfam" id="PF08450">
    <property type="entry name" value="SGL"/>
    <property type="match status" value="1"/>
</dbReference>
<feature type="chain" id="PRO_5021958319" evidence="2">
    <location>
        <begin position="27"/>
        <end position="315"/>
    </location>
</feature>
<keyword evidence="2" id="KW-0732">Signal</keyword>
<dbReference type="AlphaFoldDB" id="A0A518CHY6"/>
<sequence precursor="true">MKWMARVFSCTCLLNLIFLEAGCVNAAEPIEGIGPVGEIKELYTDFAFTEGPASDGKGNLYFTDIPNNRINKIDDKGMLTIFLEPSGHCNGLMFNQQGTLFACSMDGSLISINPESKEVTILASEYESKRFNAPNDLVLDKTGGIYFTDPRFRAPDPWPQGVEAVYYRAADGTVTRLIEDRAAPNGVILSPDESKLYVIPSKETTMFVYPVESPGKLGAAAPFCELAQPEDITKRGGGDGLTIDANGNLYITSALGLQVFSPEGTHLGTIELPQQPANATFAGPENKTLHVTARTSFYTVEMQVPGHVFTGKVSE</sequence>
<organism evidence="4 5">
    <name type="scientific">Polystyrenella longa</name>
    <dbReference type="NCBI Taxonomy" id="2528007"/>
    <lineage>
        <taxon>Bacteria</taxon>
        <taxon>Pseudomonadati</taxon>
        <taxon>Planctomycetota</taxon>
        <taxon>Planctomycetia</taxon>
        <taxon>Planctomycetales</taxon>
        <taxon>Planctomycetaceae</taxon>
        <taxon>Polystyrenella</taxon>
    </lineage>
</organism>
<evidence type="ECO:0000313" key="5">
    <source>
        <dbReference type="Proteomes" id="UP000317178"/>
    </source>
</evidence>
<keyword evidence="5" id="KW-1185">Reference proteome</keyword>
<dbReference type="KEGG" id="plon:Pla110_05460"/>